<keyword evidence="5" id="KW-0808">Transferase</keyword>
<reference evidence="10" key="2">
    <citation type="submission" date="2016-11" db="EMBL/GenBank/DDBJ databases">
        <authorList>
            <person name="Jaros S."/>
            <person name="Januszkiewicz K."/>
            <person name="Wedrychowicz H."/>
        </authorList>
    </citation>
    <scope>NUCLEOTIDE SEQUENCE [LARGE SCALE GENOMIC DNA]</scope>
    <source>
        <strain evidence="10">DSM 4029</strain>
    </source>
</reference>
<reference evidence="8 11" key="3">
    <citation type="journal article" date="2019" name="Nat. Med.">
        <title>A library of human gut bacterial isolates paired with longitudinal multiomics data enables mechanistic microbiome research.</title>
        <authorList>
            <person name="Poyet M."/>
            <person name="Groussin M."/>
            <person name="Gibbons S.M."/>
            <person name="Avila-Pacheco J."/>
            <person name="Jiang X."/>
            <person name="Kearney S.M."/>
            <person name="Perrotta A.R."/>
            <person name="Berdy B."/>
            <person name="Zhao S."/>
            <person name="Lieberman T.D."/>
            <person name="Swanson P.K."/>
            <person name="Smith M."/>
            <person name="Roesemann S."/>
            <person name="Alexander J.E."/>
            <person name="Rich S.A."/>
            <person name="Livny J."/>
            <person name="Vlamakis H."/>
            <person name="Clish C."/>
            <person name="Bullock K."/>
            <person name="Deik A."/>
            <person name="Scott J."/>
            <person name="Pierce K.A."/>
            <person name="Xavier R.J."/>
            <person name="Alm E.J."/>
        </authorList>
    </citation>
    <scope>NUCLEOTIDE SEQUENCE [LARGE SCALE GENOMIC DNA]</scope>
    <source>
        <strain evidence="8 11">BIOML-A2</strain>
    </source>
</reference>
<dbReference type="InterPro" id="IPR015421">
    <property type="entry name" value="PyrdxlP-dep_Trfase_major"/>
</dbReference>
<proteinExistence type="inferred from homology"/>
<organism evidence="9 10">
    <name type="scientific">Bittarella massiliensis</name>
    <name type="common">ex Durand et al. 2017</name>
    <dbReference type="NCBI Taxonomy" id="1720313"/>
    <lineage>
        <taxon>Bacteria</taxon>
        <taxon>Bacillati</taxon>
        <taxon>Bacillota</taxon>
        <taxon>Clostridia</taxon>
        <taxon>Eubacteriales</taxon>
        <taxon>Oscillospiraceae</taxon>
        <taxon>Bittarella (ex Durand et al. 2017)</taxon>
    </lineage>
</organism>
<reference evidence="9" key="1">
    <citation type="submission" date="2016-11" db="EMBL/GenBank/DDBJ databases">
        <authorList>
            <person name="Varghese N."/>
            <person name="Submissions S."/>
        </authorList>
    </citation>
    <scope>NUCLEOTIDE SEQUENCE</scope>
    <source>
        <strain evidence="9">DSM 4029</strain>
    </source>
</reference>
<dbReference type="PANTHER" id="PTHR42790:SF19">
    <property type="entry name" value="KYNURENINE_ALPHA-AMINOADIPATE AMINOTRANSFERASE, MITOCHONDRIAL"/>
    <property type="match status" value="1"/>
</dbReference>
<dbReference type="GO" id="GO:0008483">
    <property type="term" value="F:transaminase activity"/>
    <property type="evidence" value="ECO:0007669"/>
    <property type="project" value="UniProtKB-KW"/>
</dbReference>
<dbReference type="Gene3D" id="3.40.640.10">
    <property type="entry name" value="Type I PLP-dependent aspartate aminotransferase-like (Major domain)"/>
    <property type="match status" value="1"/>
</dbReference>
<dbReference type="GO" id="GO:1901605">
    <property type="term" value="P:alpha-amino acid metabolic process"/>
    <property type="evidence" value="ECO:0007669"/>
    <property type="project" value="TreeGrafter"/>
</dbReference>
<evidence type="ECO:0000313" key="9">
    <source>
        <dbReference type="EMBL" id="SHG13984.1"/>
    </source>
</evidence>
<dbReference type="EMBL" id="WWVX01000002">
    <property type="protein sequence ID" value="MZL69174.1"/>
    <property type="molecule type" value="Genomic_DNA"/>
</dbReference>
<gene>
    <name evidence="8" type="ORF">GT747_05250</name>
    <name evidence="9" type="ORF">SAMN05444424_1622</name>
</gene>
<accession>A0AAQ1RW11</accession>
<feature type="domain" description="Aminotransferase class I/classII large" evidence="7">
    <location>
        <begin position="28"/>
        <end position="383"/>
    </location>
</feature>
<dbReference type="Pfam" id="PF00155">
    <property type="entry name" value="Aminotran_1_2"/>
    <property type="match status" value="1"/>
</dbReference>
<evidence type="ECO:0000256" key="3">
    <source>
        <dbReference type="ARBA" id="ARBA00011738"/>
    </source>
</evidence>
<dbReference type="PANTHER" id="PTHR42790">
    <property type="entry name" value="AMINOTRANSFERASE"/>
    <property type="match status" value="1"/>
</dbReference>
<dbReference type="EMBL" id="FQVY01000002">
    <property type="protein sequence ID" value="SHG13984.1"/>
    <property type="molecule type" value="Genomic_DNA"/>
</dbReference>
<dbReference type="InterPro" id="IPR015424">
    <property type="entry name" value="PyrdxlP-dep_Trfase"/>
</dbReference>
<dbReference type="FunFam" id="3.40.640.10:FF:000053">
    <property type="entry name" value="Aminotransferase, class I"/>
    <property type="match status" value="1"/>
</dbReference>
<protein>
    <submittedName>
        <fullName evidence="9">2-aminoadipate transaminase</fullName>
    </submittedName>
    <submittedName>
        <fullName evidence="8">Aminotransferase class I/II-fold pyridoxal phosphate-dependent enzyme</fullName>
    </submittedName>
</protein>
<keyword evidence="4 8" id="KW-0032">Aminotransferase</keyword>
<dbReference type="Gene3D" id="3.90.1150.10">
    <property type="entry name" value="Aspartate Aminotransferase, domain 1"/>
    <property type="match status" value="1"/>
</dbReference>
<evidence type="ECO:0000256" key="4">
    <source>
        <dbReference type="ARBA" id="ARBA00022576"/>
    </source>
</evidence>
<evidence type="ECO:0000256" key="5">
    <source>
        <dbReference type="ARBA" id="ARBA00022679"/>
    </source>
</evidence>
<evidence type="ECO:0000256" key="1">
    <source>
        <dbReference type="ARBA" id="ARBA00001933"/>
    </source>
</evidence>
<dbReference type="InterPro" id="IPR050859">
    <property type="entry name" value="Class-I_PLP-dep_aminotransf"/>
</dbReference>
<keyword evidence="11" id="KW-1185">Reference proteome</keyword>
<evidence type="ECO:0000256" key="2">
    <source>
        <dbReference type="ARBA" id="ARBA00007441"/>
    </source>
</evidence>
<dbReference type="SUPFAM" id="SSF53383">
    <property type="entry name" value="PLP-dependent transferases"/>
    <property type="match status" value="1"/>
</dbReference>
<comment type="cofactor">
    <cofactor evidence="1">
        <name>pyridoxal 5'-phosphate</name>
        <dbReference type="ChEBI" id="CHEBI:597326"/>
    </cofactor>
</comment>
<dbReference type="GO" id="GO:0030170">
    <property type="term" value="F:pyridoxal phosphate binding"/>
    <property type="evidence" value="ECO:0007669"/>
    <property type="project" value="InterPro"/>
</dbReference>
<comment type="similarity">
    <text evidence="2">Belongs to the class-I pyridoxal-phosphate-dependent aminotransferase family.</text>
</comment>
<dbReference type="CDD" id="cd00609">
    <property type="entry name" value="AAT_like"/>
    <property type="match status" value="1"/>
</dbReference>
<comment type="subunit">
    <text evidence="3">Homodimer.</text>
</comment>
<name>A0AAQ1RW11_9FIRM</name>
<keyword evidence="6" id="KW-0663">Pyridoxal phosphate</keyword>
<dbReference type="InterPro" id="IPR015422">
    <property type="entry name" value="PyrdxlP-dep_Trfase_small"/>
</dbReference>
<dbReference type="Proteomes" id="UP000474718">
    <property type="component" value="Unassembled WGS sequence"/>
</dbReference>
<comment type="caution">
    <text evidence="9">The sequence shown here is derived from an EMBL/GenBank/DDBJ whole genome shotgun (WGS) entry which is preliminary data.</text>
</comment>
<evidence type="ECO:0000313" key="8">
    <source>
        <dbReference type="EMBL" id="MZL69174.1"/>
    </source>
</evidence>
<dbReference type="AlphaFoldDB" id="A0AAQ1RW11"/>
<sequence length="396" mass="43768">MSYPISHKMSTLKPSVIREILKYSSDPNVISFAAGNPASETFPVEKIAAITADILQKDPTAALQYSLSEGYPALRTTLERWLAQDYGIDFSENTLLITSGAQQGIDLVTKCLCDEGDTVLVEKPTFIGALNTFRSYGVQLAPVELEDDGLSLASLRSAWEGAHNPRFLYIIPTFQNPSGVVTSLQKRQAILDFARAHDLLILEDNPYGDLRIDGEPVPTIKSLDRGGDRVIYLGSFSKILAPALRVGFVVARDELASKLAVAKQTTDVHSNSLAQIICNEFLTRWDVNEHIARLQATYRKKAQTMCEAIDRYLGGKVTYRKPQGGLFLWCTLPDEIDMLDFCERCVKAGLALVPGSAFYTDESQPCHSFRVNYSTPSDEEIVKGVQIMAEIVKTFA</sequence>
<evidence type="ECO:0000256" key="6">
    <source>
        <dbReference type="ARBA" id="ARBA00022898"/>
    </source>
</evidence>
<evidence type="ECO:0000313" key="10">
    <source>
        <dbReference type="Proteomes" id="UP000184089"/>
    </source>
</evidence>
<dbReference type="Proteomes" id="UP000184089">
    <property type="component" value="Unassembled WGS sequence"/>
</dbReference>
<dbReference type="InterPro" id="IPR004839">
    <property type="entry name" value="Aminotransferase_I/II_large"/>
</dbReference>
<evidence type="ECO:0000313" key="11">
    <source>
        <dbReference type="Proteomes" id="UP000474718"/>
    </source>
</evidence>
<evidence type="ECO:0000259" key="7">
    <source>
        <dbReference type="Pfam" id="PF00155"/>
    </source>
</evidence>
<dbReference type="RefSeq" id="WP_021660528.1">
    <property type="nucleotide sequence ID" value="NZ_FQVY01000002.1"/>
</dbReference>